<dbReference type="AlphaFoldDB" id="X1U506"/>
<proteinExistence type="predicted"/>
<name>X1U506_9ZZZZ</name>
<feature type="non-terminal residue" evidence="1">
    <location>
        <position position="1"/>
    </location>
</feature>
<dbReference type="EMBL" id="BARW01007429">
    <property type="protein sequence ID" value="GAI87389.1"/>
    <property type="molecule type" value="Genomic_DNA"/>
</dbReference>
<accession>X1U506</accession>
<gene>
    <name evidence="1" type="ORF">S12H4_15462</name>
</gene>
<sequence>SFLIYKKQLFIQFQLIYFRILQKSEEDER</sequence>
<protein>
    <submittedName>
        <fullName evidence="1">Uncharacterized protein</fullName>
    </submittedName>
</protein>
<reference evidence="1" key="1">
    <citation type="journal article" date="2014" name="Front. Microbiol.">
        <title>High frequency of phylogenetically diverse reductive dehalogenase-homologous genes in deep subseafloor sedimentary metagenomes.</title>
        <authorList>
            <person name="Kawai M."/>
            <person name="Futagami T."/>
            <person name="Toyoda A."/>
            <person name="Takaki Y."/>
            <person name="Nishi S."/>
            <person name="Hori S."/>
            <person name="Arai W."/>
            <person name="Tsubouchi T."/>
            <person name="Morono Y."/>
            <person name="Uchiyama I."/>
            <person name="Ito T."/>
            <person name="Fujiyama A."/>
            <person name="Inagaki F."/>
            <person name="Takami H."/>
        </authorList>
    </citation>
    <scope>NUCLEOTIDE SEQUENCE</scope>
    <source>
        <strain evidence="1">Expedition CK06-06</strain>
    </source>
</reference>
<evidence type="ECO:0000313" key="1">
    <source>
        <dbReference type="EMBL" id="GAI87389.1"/>
    </source>
</evidence>
<comment type="caution">
    <text evidence="1">The sequence shown here is derived from an EMBL/GenBank/DDBJ whole genome shotgun (WGS) entry which is preliminary data.</text>
</comment>
<organism evidence="1">
    <name type="scientific">marine sediment metagenome</name>
    <dbReference type="NCBI Taxonomy" id="412755"/>
    <lineage>
        <taxon>unclassified sequences</taxon>
        <taxon>metagenomes</taxon>
        <taxon>ecological metagenomes</taxon>
    </lineage>
</organism>